<dbReference type="EMBL" id="CP133076">
    <property type="protein sequence ID" value="WMJ15754.1"/>
    <property type="molecule type" value="Genomic_DNA"/>
</dbReference>
<proteinExistence type="predicted"/>
<accession>A0ABY9MCM4</accession>
<evidence type="ECO:0000313" key="2">
    <source>
        <dbReference type="Proteomes" id="UP001223761"/>
    </source>
</evidence>
<dbReference type="RefSeq" id="WP_079936501.1">
    <property type="nucleotide sequence ID" value="NZ_CP133076.1"/>
</dbReference>
<gene>
    <name evidence="1" type="ORF">RA955_13490</name>
</gene>
<name>A0ABY9MCM4_9BACL</name>
<keyword evidence="2" id="KW-1185">Reference proteome</keyword>
<dbReference type="Proteomes" id="UP001223761">
    <property type="component" value="Chromosome"/>
</dbReference>
<organism evidence="1 2">
    <name type="scientific">Geobacillus proteiniphilus</name>
    <dbReference type="NCBI Taxonomy" id="860353"/>
    <lineage>
        <taxon>Bacteria</taxon>
        <taxon>Bacillati</taxon>
        <taxon>Bacillota</taxon>
        <taxon>Bacilli</taxon>
        <taxon>Bacillales</taxon>
        <taxon>Anoxybacillaceae</taxon>
        <taxon>Geobacillus</taxon>
    </lineage>
</organism>
<reference evidence="1 2" key="1">
    <citation type="submission" date="2023-08" db="EMBL/GenBank/DDBJ databases">
        <title>Genome sequencing of the thermostable Gram positive bacteria Geobacillus proteiniphilus strain T-6.</title>
        <authorList>
            <person name="Shulami S."/>
            <person name="Shoham Y."/>
        </authorList>
    </citation>
    <scope>NUCLEOTIDE SEQUENCE [LARGE SCALE GENOMIC DNA]</scope>
    <source>
        <strain evidence="1 2">T-6</strain>
    </source>
</reference>
<sequence length="75" mass="8883">MLSVKELVQRNIGGASKKVSPVDEALKRFRDENGYDFLDMINNDKIRKKHLLKQIQKKDYSDNDFFEMFEDKQGE</sequence>
<protein>
    <submittedName>
        <fullName evidence="1">Uncharacterized protein</fullName>
    </submittedName>
</protein>
<evidence type="ECO:0000313" key="1">
    <source>
        <dbReference type="EMBL" id="WMJ15754.1"/>
    </source>
</evidence>